<proteinExistence type="predicted"/>
<feature type="region of interest" description="Disordered" evidence="1">
    <location>
        <begin position="28"/>
        <end position="64"/>
    </location>
</feature>
<accession>A0A3B0VT25</accession>
<organism evidence="2">
    <name type="scientific">hydrothermal vent metagenome</name>
    <dbReference type="NCBI Taxonomy" id="652676"/>
    <lineage>
        <taxon>unclassified sequences</taxon>
        <taxon>metagenomes</taxon>
        <taxon>ecological metagenomes</taxon>
    </lineage>
</organism>
<name>A0A3B0VT25_9ZZZZ</name>
<feature type="compositionally biased region" description="Polar residues" evidence="1">
    <location>
        <begin position="55"/>
        <end position="64"/>
    </location>
</feature>
<sequence>MLRVLGQLGLLELAIPDVMFSPMEQLKLQGKKRKRASGSRVTAPDSKDKELDQAASDSNSELDW</sequence>
<gene>
    <name evidence="2" type="ORF">MNBD_GAMMA02-1488</name>
</gene>
<reference evidence="2" key="1">
    <citation type="submission" date="2018-06" db="EMBL/GenBank/DDBJ databases">
        <authorList>
            <person name="Zhirakovskaya E."/>
        </authorList>
    </citation>
    <scope>NUCLEOTIDE SEQUENCE</scope>
</reference>
<evidence type="ECO:0000313" key="2">
    <source>
        <dbReference type="EMBL" id="VAW46795.1"/>
    </source>
</evidence>
<protein>
    <submittedName>
        <fullName evidence="2">Uncharacterized protein</fullName>
    </submittedName>
</protein>
<dbReference type="AlphaFoldDB" id="A0A3B0VT25"/>
<dbReference type="EMBL" id="UOFA01000304">
    <property type="protein sequence ID" value="VAW46795.1"/>
    <property type="molecule type" value="Genomic_DNA"/>
</dbReference>
<evidence type="ECO:0000256" key="1">
    <source>
        <dbReference type="SAM" id="MobiDB-lite"/>
    </source>
</evidence>